<comment type="caution">
    <text evidence="6">The sequence shown here is derived from an EMBL/GenBank/DDBJ whole genome shotgun (WGS) entry which is preliminary data.</text>
</comment>
<dbReference type="EMBL" id="JAUTWS010000006">
    <property type="protein sequence ID" value="MDO9708384.1"/>
    <property type="molecule type" value="Genomic_DNA"/>
</dbReference>
<dbReference type="Proteomes" id="UP001243009">
    <property type="component" value="Unassembled WGS sequence"/>
</dbReference>
<dbReference type="PANTHER" id="PTHR46233">
    <property type="entry name" value="HYDROXYACYLGLUTATHIONE HYDROLASE GLOC"/>
    <property type="match status" value="1"/>
</dbReference>
<proteinExistence type="predicted"/>
<comment type="cofactor">
    <cofactor evidence="1">
        <name>Zn(2+)</name>
        <dbReference type="ChEBI" id="CHEBI:29105"/>
    </cofactor>
</comment>
<dbReference type="InterPro" id="IPR051453">
    <property type="entry name" value="MBL_Glyoxalase_II"/>
</dbReference>
<dbReference type="RefSeq" id="WP_305103254.1">
    <property type="nucleotide sequence ID" value="NZ_JAUTWS010000006.1"/>
</dbReference>
<dbReference type="Pfam" id="PF00753">
    <property type="entry name" value="Lactamase_B"/>
    <property type="match status" value="1"/>
</dbReference>
<evidence type="ECO:0000256" key="1">
    <source>
        <dbReference type="ARBA" id="ARBA00001947"/>
    </source>
</evidence>
<reference evidence="6 7" key="1">
    <citation type="submission" date="2023-08" db="EMBL/GenBank/DDBJ databases">
        <title>The draft genome sequence of Paracraurococcus sp. LOR1-02.</title>
        <authorList>
            <person name="Kingkaew E."/>
            <person name="Tanasupawat S."/>
        </authorList>
    </citation>
    <scope>NUCLEOTIDE SEQUENCE [LARGE SCALE GENOMIC DNA]</scope>
    <source>
        <strain evidence="6 7">LOR1-02</strain>
    </source>
</reference>
<protein>
    <submittedName>
        <fullName evidence="6">MBL fold metallo-hydrolase</fullName>
    </submittedName>
</protein>
<evidence type="ECO:0000256" key="3">
    <source>
        <dbReference type="ARBA" id="ARBA00022801"/>
    </source>
</evidence>
<gene>
    <name evidence="6" type="ORF">Q7A36_08520</name>
</gene>
<dbReference type="InterPro" id="IPR001279">
    <property type="entry name" value="Metallo-B-lactamas"/>
</dbReference>
<accession>A0ABT9DWW3</accession>
<evidence type="ECO:0000313" key="7">
    <source>
        <dbReference type="Proteomes" id="UP001243009"/>
    </source>
</evidence>
<dbReference type="InterPro" id="IPR036866">
    <property type="entry name" value="RibonucZ/Hydroxyglut_hydro"/>
</dbReference>
<keyword evidence="7" id="KW-1185">Reference proteome</keyword>
<dbReference type="PANTHER" id="PTHR46233:SF3">
    <property type="entry name" value="HYDROXYACYLGLUTATHIONE HYDROLASE GLOC"/>
    <property type="match status" value="1"/>
</dbReference>
<keyword evidence="4" id="KW-0862">Zinc</keyword>
<keyword evidence="2" id="KW-0479">Metal-binding</keyword>
<feature type="domain" description="Metallo-beta-lactamase" evidence="5">
    <location>
        <begin position="14"/>
        <end position="195"/>
    </location>
</feature>
<keyword evidence="3" id="KW-0378">Hydrolase</keyword>
<evidence type="ECO:0000259" key="5">
    <source>
        <dbReference type="SMART" id="SM00849"/>
    </source>
</evidence>
<dbReference type="SMART" id="SM00849">
    <property type="entry name" value="Lactamase_B"/>
    <property type="match status" value="1"/>
</dbReference>
<organism evidence="6 7">
    <name type="scientific">Paracraurococcus lichenis</name>
    <dbReference type="NCBI Taxonomy" id="3064888"/>
    <lineage>
        <taxon>Bacteria</taxon>
        <taxon>Pseudomonadati</taxon>
        <taxon>Pseudomonadota</taxon>
        <taxon>Alphaproteobacteria</taxon>
        <taxon>Acetobacterales</taxon>
        <taxon>Roseomonadaceae</taxon>
        <taxon>Paracraurococcus</taxon>
    </lineage>
</organism>
<evidence type="ECO:0000313" key="6">
    <source>
        <dbReference type="EMBL" id="MDO9708384.1"/>
    </source>
</evidence>
<name>A0ABT9DWW3_9PROT</name>
<evidence type="ECO:0000256" key="4">
    <source>
        <dbReference type="ARBA" id="ARBA00022833"/>
    </source>
</evidence>
<dbReference type="CDD" id="cd07737">
    <property type="entry name" value="YcbL-like_MBL-fold"/>
    <property type="match status" value="1"/>
</dbReference>
<evidence type="ECO:0000256" key="2">
    <source>
        <dbReference type="ARBA" id="ARBA00022723"/>
    </source>
</evidence>
<dbReference type="Gene3D" id="3.60.15.10">
    <property type="entry name" value="Ribonuclease Z/Hydroxyacylglutathione hydrolase-like"/>
    <property type="match status" value="1"/>
</dbReference>
<dbReference type="SUPFAM" id="SSF56281">
    <property type="entry name" value="Metallo-hydrolase/oxidoreductase"/>
    <property type="match status" value="1"/>
</dbReference>
<sequence>MGLKAAIVPVTPFQQNCSLWWEETTGEGVVVDPGGEPERILHAIGELKITVGQILLTHGHLDHAGGAMALQEALPGRPPIIGPDERDRFLLEGLEAQGAQYGFECRNVTPDRWLAEGDTVRIGAADFDVLHCPGHTPGHLVFVSTAQRIAIVGDVLFQGSVGRTDFPYGDHAALIEAITTKLLPLGDEIAFLCGHGPGSSFGQERRTNPFIRGA</sequence>